<gene>
    <name evidence="2" type="ORF">GCM10009547_07400</name>
</gene>
<dbReference type="InterPro" id="IPR024412">
    <property type="entry name" value="Lsr2_dim_dom"/>
</dbReference>
<reference evidence="2 3" key="1">
    <citation type="journal article" date="2019" name="Int. J. Syst. Evol. Microbiol.">
        <title>The Global Catalogue of Microorganisms (GCM) 10K type strain sequencing project: providing services to taxonomists for standard genome sequencing and annotation.</title>
        <authorList>
            <consortium name="The Broad Institute Genomics Platform"/>
            <consortium name="The Broad Institute Genome Sequencing Center for Infectious Disease"/>
            <person name="Wu L."/>
            <person name="Ma J."/>
        </authorList>
    </citation>
    <scope>NUCLEOTIDE SEQUENCE [LARGE SCALE GENOMIC DNA]</scope>
    <source>
        <strain evidence="2 3">JCM 10671</strain>
    </source>
</reference>
<evidence type="ECO:0000313" key="2">
    <source>
        <dbReference type="EMBL" id="GAA0607975.1"/>
    </source>
</evidence>
<name>A0ABN1GBD8_9ACTN</name>
<dbReference type="RefSeq" id="WP_344601726.1">
    <property type="nucleotide sequence ID" value="NZ_BAAAHE010000007.1"/>
</dbReference>
<proteinExistence type="predicted"/>
<evidence type="ECO:0000259" key="1">
    <source>
        <dbReference type="Pfam" id="PF11774"/>
    </source>
</evidence>
<sequence length="74" mass="8254">MARRTVKALQDDLTGGPADETVRFSLDGIDYEIDLSAKNAERLRSDLDLYVAAARRVRANSLLREAGRYRSRAG</sequence>
<evidence type="ECO:0000313" key="3">
    <source>
        <dbReference type="Proteomes" id="UP001500957"/>
    </source>
</evidence>
<dbReference type="Proteomes" id="UP001500957">
    <property type="component" value="Unassembled WGS sequence"/>
</dbReference>
<accession>A0ABN1GBD8</accession>
<dbReference type="Gene3D" id="3.30.60.230">
    <property type="entry name" value="Lsr2, dimerization domain"/>
    <property type="match status" value="1"/>
</dbReference>
<dbReference type="Pfam" id="PF11774">
    <property type="entry name" value="Lsr2"/>
    <property type="match status" value="1"/>
</dbReference>
<keyword evidence="3" id="KW-1185">Reference proteome</keyword>
<feature type="domain" description="Lsr2 dimerization" evidence="1">
    <location>
        <begin position="1"/>
        <end position="57"/>
    </location>
</feature>
<comment type="caution">
    <text evidence="2">The sequence shown here is derived from an EMBL/GenBank/DDBJ whole genome shotgun (WGS) entry which is preliminary data.</text>
</comment>
<organism evidence="2 3">
    <name type="scientific">Sporichthya brevicatena</name>
    <dbReference type="NCBI Taxonomy" id="171442"/>
    <lineage>
        <taxon>Bacteria</taxon>
        <taxon>Bacillati</taxon>
        <taxon>Actinomycetota</taxon>
        <taxon>Actinomycetes</taxon>
        <taxon>Sporichthyales</taxon>
        <taxon>Sporichthyaceae</taxon>
        <taxon>Sporichthya</taxon>
    </lineage>
</organism>
<dbReference type="EMBL" id="BAAAHE010000007">
    <property type="protein sequence ID" value="GAA0607975.1"/>
    <property type="molecule type" value="Genomic_DNA"/>
</dbReference>
<protein>
    <recommendedName>
        <fullName evidence="1">Lsr2 dimerization domain-containing protein</fullName>
    </recommendedName>
</protein>
<dbReference type="InterPro" id="IPR042261">
    <property type="entry name" value="Lsr2-like_dimerization"/>
</dbReference>